<comment type="similarity">
    <text evidence="2">Belongs to the ATP-dependent AMP-binding enzyme family.</text>
</comment>
<evidence type="ECO:0000256" key="3">
    <source>
        <dbReference type="ARBA" id="ARBA00022450"/>
    </source>
</evidence>
<dbReference type="Gene3D" id="3.30.300.30">
    <property type="match status" value="1"/>
</dbReference>
<dbReference type="SUPFAM" id="SSF47336">
    <property type="entry name" value="ACP-like"/>
    <property type="match status" value="1"/>
</dbReference>
<dbReference type="FunFam" id="3.40.50.980:FF:000001">
    <property type="entry name" value="Non-ribosomal peptide synthetase"/>
    <property type="match status" value="1"/>
</dbReference>
<reference evidence="6 7" key="1">
    <citation type="submission" date="2020-04" db="EMBL/GenBank/DDBJ databases">
        <title>Chitinophaga sp. G-6-1-13 sp. nov., isolated from soil.</title>
        <authorList>
            <person name="Dahal R.H."/>
            <person name="Chaudhary D.K."/>
        </authorList>
    </citation>
    <scope>NUCLEOTIDE SEQUENCE [LARGE SCALE GENOMIC DNA]</scope>
    <source>
        <strain evidence="6 7">G-6-1-13</strain>
    </source>
</reference>
<dbReference type="NCBIfam" id="TIGR01733">
    <property type="entry name" value="AA-adenyl-dom"/>
    <property type="match status" value="1"/>
</dbReference>
<sequence length="1150" mass="129456">MAGTNLTDIIALLKEANDYGIKVFFENNNLLVHTPDEQEIDEHILNKLRANKEHLVSYFSKHTPIENRSVADKGIQPYDRNVVKHVPLSFSQERLWFIDQLEGSISYHLPNILRLKGTLNREALAYAFQEIVNRHEVLRTVMTEEAGVAYQQVLDKGKWNIKVTDDPIYKQNEKALEEYLRSLIEVPFDLQKDHMLRADLICLSADEHVLLVTLHHIASDGWSTGIIVPELVELYQSFVEGRPAQLLPLTIQYADYAIWQRENLSATVLKEKLDYWKGKLKGSSTLELPIDYVRPIVQSTHGASRRYRLDPALSDQLQALSLQQGSTLFMTLLAAFNVLLYRYSGQPDICVGSPIAGRTRQEAEGLVGFFINTLVLRNHLDGDPSFISLLEQVKQTTLDAYDHQEVPFEKVVEAVAEERYLNRTPLFQVMFELQNVPEAPALHLNGLHLFQEETKYTSAQFDLTFSIRESTDGLEVLVIYGADLFNEATLDRMMAHYEQLLRAVIKTPTVQISQLFMISAAEEYQLLHVFNDTQVDYPQSKTFITLFDEQAKSSPDAIAVTFGAESLTYKTLSVRANQLAHHLRKLGVKANTLVPVCIERSPDMIIGILGIMKAGAAYVPVDLEYPAERIRYILEDCEASIVVSSSYGKQKIELAGFTNIIALDIDRELIDQQPETLPETIPGPHHLAYVIYTSGSTGKPKGVMVEHQGMLNHLFAKVNDLKIDEGTILAYTAAYTFDISVWQMFAALLCGGRTIIYSEETIFQPAELVNAIDNDRVTILELVPSYLNALLQENTSAALKHLRFLVVTGEAVSRHLLMKWFGHKDYGTIPVVNAYGPTEASDDITHYLMNNVPDYTNIPVGKPIQNMRIYVLNNEQQLCPVGVPGEIFVSGVGVARGYLNLEQLTTEKFIKDPFSKESAARMYRTGDVGRWLPDGNLEYLGRTDDQVKIRGLRIELGEIENALLECDLVKEAIVTVRTGSPDDNGNDSATLTGYIVPNGGFDRAGVLTYLKEKLPEYMIPYVLVALDKLPLTANGKIDKQALPDPVEADGLPEYEYVGPGNETERMLTNIWQELLGIERVSIRDNFFRLGGNSLMAIRLISSVYVATGLKIPVRTFFQLSTIEALARYTRINLNQHTLDATYENLEMIEL</sequence>
<evidence type="ECO:0000256" key="1">
    <source>
        <dbReference type="ARBA" id="ARBA00001957"/>
    </source>
</evidence>
<dbReference type="GO" id="GO:0003824">
    <property type="term" value="F:catalytic activity"/>
    <property type="evidence" value="ECO:0007669"/>
    <property type="project" value="InterPro"/>
</dbReference>
<dbReference type="InterPro" id="IPR006162">
    <property type="entry name" value="Ppantetheine_attach_site"/>
</dbReference>
<dbReference type="PANTHER" id="PTHR45527">
    <property type="entry name" value="NONRIBOSOMAL PEPTIDE SYNTHETASE"/>
    <property type="match status" value="1"/>
</dbReference>
<dbReference type="Gene3D" id="2.30.38.10">
    <property type="entry name" value="Luciferase, Domain 3"/>
    <property type="match status" value="1"/>
</dbReference>
<dbReference type="FunFam" id="1.10.1200.10:FF:000005">
    <property type="entry name" value="Nonribosomal peptide synthetase 1"/>
    <property type="match status" value="1"/>
</dbReference>
<dbReference type="CDD" id="cd19531">
    <property type="entry name" value="LCL_NRPS-like"/>
    <property type="match status" value="1"/>
</dbReference>
<proteinExistence type="inferred from homology"/>
<dbReference type="InterPro" id="IPR001242">
    <property type="entry name" value="Condensation_dom"/>
</dbReference>
<dbReference type="SUPFAM" id="SSF52777">
    <property type="entry name" value="CoA-dependent acyltransferases"/>
    <property type="match status" value="2"/>
</dbReference>
<dbReference type="SMART" id="SM00823">
    <property type="entry name" value="PKS_PP"/>
    <property type="match status" value="1"/>
</dbReference>
<accession>A0A848GQK3</accession>
<dbReference type="PROSITE" id="PS00455">
    <property type="entry name" value="AMP_BINDING"/>
    <property type="match status" value="1"/>
</dbReference>
<dbReference type="Proteomes" id="UP000583266">
    <property type="component" value="Unassembled WGS sequence"/>
</dbReference>
<dbReference type="Gene3D" id="1.10.1200.10">
    <property type="entry name" value="ACP-like"/>
    <property type="match status" value="1"/>
</dbReference>
<dbReference type="Pfam" id="PF13193">
    <property type="entry name" value="AMP-binding_C"/>
    <property type="match status" value="1"/>
</dbReference>
<dbReference type="Gene3D" id="3.40.50.980">
    <property type="match status" value="2"/>
</dbReference>
<dbReference type="InterPro" id="IPR036736">
    <property type="entry name" value="ACP-like_sf"/>
</dbReference>
<dbReference type="GO" id="GO:0031177">
    <property type="term" value="F:phosphopantetheine binding"/>
    <property type="evidence" value="ECO:0007669"/>
    <property type="project" value="InterPro"/>
</dbReference>
<keyword evidence="7" id="KW-1185">Reference proteome</keyword>
<dbReference type="InterPro" id="IPR025110">
    <property type="entry name" value="AMP-bd_C"/>
</dbReference>
<organism evidence="6 7">
    <name type="scientific">Chitinophaga fulva</name>
    <dbReference type="NCBI Taxonomy" id="2728842"/>
    <lineage>
        <taxon>Bacteria</taxon>
        <taxon>Pseudomonadati</taxon>
        <taxon>Bacteroidota</taxon>
        <taxon>Chitinophagia</taxon>
        <taxon>Chitinophagales</taxon>
        <taxon>Chitinophagaceae</taxon>
        <taxon>Chitinophaga</taxon>
    </lineage>
</organism>
<dbReference type="InterPro" id="IPR010071">
    <property type="entry name" value="AA_adenyl_dom"/>
</dbReference>
<keyword evidence="4" id="KW-0597">Phosphoprotein</keyword>
<dbReference type="GO" id="GO:0005829">
    <property type="term" value="C:cytosol"/>
    <property type="evidence" value="ECO:0007669"/>
    <property type="project" value="TreeGrafter"/>
</dbReference>
<feature type="domain" description="Carrier" evidence="5">
    <location>
        <begin position="1058"/>
        <end position="1133"/>
    </location>
</feature>
<dbReference type="PROSITE" id="PS50075">
    <property type="entry name" value="CARRIER"/>
    <property type="match status" value="1"/>
</dbReference>
<protein>
    <submittedName>
        <fullName evidence="6">Amino acid adenylation domain-containing protein</fullName>
    </submittedName>
</protein>
<dbReference type="CDD" id="cd05930">
    <property type="entry name" value="A_NRPS"/>
    <property type="match status" value="1"/>
</dbReference>
<name>A0A848GQK3_9BACT</name>
<dbReference type="AlphaFoldDB" id="A0A848GQK3"/>
<evidence type="ECO:0000256" key="2">
    <source>
        <dbReference type="ARBA" id="ARBA00006432"/>
    </source>
</evidence>
<dbReference type="FunFam" id="3.30.300.30:FF:000010">
    <property type="entry name" value="Enterobactin synthetase component F"/>
    <property type="match status" value="1"/>
</dbReference>
<dbReference type="GO" id="GO:0044550">
    <property type="term" value="P:secondary metabolite biosynthetic process"/>
    <property type="evidence" value="ECO:0007669"/>
    <property type="project" value="UniProtKB-ARBA"/>
</dbReference>
<dbReference type="FunFam" id="3.40.50.12780:FF:000012">
    <property type="entry name" value="Non-ribosomal peptide synthetase"/>
    <property type="match status" value="1"/>
</dbReference>
<gene>
    <name evidence="6" type="ORF">HHL17_17070</name>
</gene>
<dbReference type="PANTHER" id="PTHR45527:SF1">
    <property type="entry name" value="FATTY ACID SYNTHASE"/>
    <property type="match status" value="1"/>
</dbReference>
<dbReference type="InterPro" id="IPR020806">
    <property type="entry name" value="PKS_PP-bd"/>
</dbReference>
<dbReference type="RefSeq" id="WP_169226050.1">
    <property type="nucleotide sequence ID" value="NZ_JABBGC010000002.1"/>
</dbReference>
<dbReference type="InterPro" id="IPR009081">
    <property type="entry name" value="PP-bd_ACP"/>
</dbReference>
<dbReference type="Pfam" id="PF00668">
    <property type="entry name" value="Condensation"/>
    <property type="match status" value="1"/>
</dbReference>
<evidence type="ECO:0000256" key="4">
    <source>
        <dbReference type="ARBA" id="ARBA00022553"/>
    </source>
</evidence>
<dbReference type="Gene3D" id="3.30.559.30">
    <property type="entry name" value="Nonribosomal peptide synthetase, condensation domain"/>
    <property type="match status" value="1"/>
</dbReference>
<comment type="cofactor">
    <cofactor evidence="1">
        <name>pantetheine 4'-phosphate</name>
        <dbReference type="ChEBI" id="CHEBI:47942"/>
    </cofactor>
</comment>
<dbReference type="InterPro" id="IPR023213">
    <property type="entry name" value="CAT-like_dom_sf"/>
</dbReference>
<dbReference type="InterPro" id="IPR020845">
    <property type="entry name" value="AMP-binding_CS"/>
</dbReference>
<dbReference type="EMBL" id="JABBGC010000002">
    <property type="protein sequence ID" value="NML38920.1"/>
    <property type="molecule type" value="Genomic_DNA"/>
</dbReference>
<dbReference type="PROSITE" id="PS00012">
    <property type="entry name" value="PHOSPHOPANTETHEINE"/>
    <property type="match status" value="1"/>
</dbReference>
<dbReference type="FunFam" id="3.30.559.30:FF:000001">
    <property type="entry name" value="Non-ribosomal peptide synthetase"/>
    <property type="match status" value="1"/>
</dbReference>
<dbReference type="InterPro" id="IPR000873">
    <property type="entry name" value="AMP-dep_synth/lig_dom"/>
</dbReference>
<dbReference type="FunFam" id="2.30.38.10:FF:000001">
    <property type="entry name" value="Non-ribosomal peptide synthetase PvdI"/>
    <property type="match status" value="1"/>
</dbReference>
<dbReference type="GO" id="GO:0043041">
    <property type="term" value="P:amino acid activation for nonribosomal peptide biosynthetic process"/>
    <property type="evidence" value="ECO:0007669"/>
    <property type="project" value="TreeGrafter"/>
</dbReference>
<keyword evidence="3" id="KW-0596">Phosphopantetheine</keyword>
<evidence type="ECO:0000313" key="7">
    <source>
        <dbReference type="Proteomes" id="UP000583266"/>
    </source>
</evidence>
<dbReference type="SUPFAM" id="SSF56801">
    <property type="entry name" value="Acetyl-CoA synthetase-like"/>
    <property type="match status" value="1"/>
</dbReference>
<comment type="caution">
    <text evidence="6">The sequence shown here is derived from an EMBL/GenBank/DDBJ whole genome shotgun (WGS) entry which is preliminary data.</text>
</comment>
<dbReference type="Gene3D" id="3.30.559.10">
    <property type="entry name" value="Chloramphenicol acetyltransferase-like domain"/>
    <property type="match status" value="1"/>
</dbReference>
<dbReference type="Pfam" id="PF00501">
    <property type="entry name" value="AMP-binding"/>
    <property type="match status" value="1"/>
</dbReference>
<dbReference type="Pfam" id="PF00550">
    <property type="entry name" value="PP-binding"/>
    <property type="match status" value="1"/>
</dbReference>
<evidence type="ECO:0000259" key="5">
    <source>
        <dbReference type="PROSITE" id="PS50075"/>
    </source>
</evidence>
<dbReference type="InterPro" id="IPR045851">
    <property type="entry name" value="AMP-bd_C_sf"/>
</dbReference>
<evidence type="ECO:0000313" key="6">
    <source>
        <dbReference type="EMBL" id="NML38920.1"/>
    </source>
</evidence>